<protein>
    <submittedName>
        <fullName evidence="1">Uncharacterized protein</fullName>
    </submittedName>
</protein>
<reference evidence="1 2" key="1">
    <citation type="journal article" date="2019" name="Sci. Rep.">
        <title>Orb-weaving spider Araneus ventricosus genome elucidates the spidroin gene catalogue.</title>
        <authorList>
            <person name="Kono N."/>
            <person name="Nakamura H."/>
            <person name="Ohtoshi R."/>
            <person name="Moran D.A.P."/>
            <person name="Shinohara A."/>
            <person name="Yoshida Y."/>
            <person name="Fujiwara M."/>
            <person name="Mori M."/>
            <person name="Tomita M."/>
            <person name="Arakawa K."/>
        </authorList>
    </citation>
    <scope>NUCLEOTIDE SEQUENCE [LARGE SCALE GENOMIC DNA]</scope>
</reference>
<name>A0A4Y2IP40_ARAVE</name>
<organism evidence="1 2">
    <name type="scientific">Araneus ventricosus</name>
    <name type="common">Orbweaver spider</name>
    <name type="synonym">Epeira ventricosa</name>
    <dbReference type="NCBI Taxonomy" id="182803"/>
    <lineage>
        <taxon>Eukaryota</taxon>
        <taxon>Metazoa</taxon>
        <taxon>Ecdysozoa</taxon>
        <taxon>Arthropoda</taxon>
        <taxon>Chelicerata</taxon>
        <taxon>Arachnida</taxon>
        <taxon>Araneae</taxon>
        <taxon>Araneomorphae</taxon>
        <taxon>Entelegynae</taxon>
        <taxon>Araneoidea</taxon>
        <taxon>Araneidae</taxon>
        <taxon>Araneus</taxon>
    </lineage>
</organism>
<evidence type="ECO:0000313" key="1">
    <source>
        <dbReference type="EMBL" id="GBM78746.1"/>
    </source>
</evidence>
<dbReference type="EMBL" id="BGPR01002777">
    <property type="protein sequence ID" value="GBM78746.1"/>
    <property type="molecule type" value="Genomic_DNA"/>
</dbReference>
<accession>A0A4Y2IP40</accession>
<keyword evidence="2" id="KW-1185">Reference proteome</keyword>
<proteinExistence type="predicted"/>
<evidence type="ECO:0000313" key="2">
    <source>
        <dbReference type="Proteomes" id="UP000499080"/>
    </source>
</evidence>
<dbReference type="Proteomes" id="UP000499080">
    <property type="component" value="Unassembled WGS sequence"/>
</dbReference>
<dbReference type="AlphaFoldDB" id="A0A4Y2IP40"/>
<gene>
    <name evidence="1" type="ORF">AVEN_62731_1</name>
</gene>
<comment type="caution">
    <text evidence="1">The sequence shown here is derived from an EMBL/GenBank/DDBJ whole genome shotgun (WGS) entry which is preliminary data.</text>
</comment>
<sequence>MYQPSTAAGLAGRMPNSMLPLGWRDKIKIHRYHICIVPNSPTATLAIMGQTNSLNRYQLLSGQKAKFTNRYHIMECAKFIKRYRWLGTQIHQLLPYYGQTNYQLALLLWNTPYQSIHMG</sequence>